<evidence type="ECO:0000256" key="6">
    <source>
        <dbReference type="RuleBase" id="RU367036"/>
    </source>
</evidence>
<comment type="function">
    <text evidence="4">May contribute to degradation of proteins cross-linked by transglutaminases by degrading the cross-link between a lysine and a glutamic acid residue. Catalyzes the formation of 5-oxo-L-proline from L-gamma-glutamyl-L-epsilon-lysine.</text>
</comment>
<reference evidence="8" key="2">
    <citation type="submission" date="2025-08" db="UniProtKB">
        <authorList>
            <consortium name="Ensembl"/>
        </authorList>
    </citation>
    <scope>IDENTIFICATION</scope>
</reference>
<name>G3PMF2_GASAC</name>
<accession>G3PMF2</accession>
<dbReference type="AlphaFoldDB" id="G3PMF2"/>
<evidence type="ECO:0000256" key="2">
    <source>
        <dbReference type="ARBA" id="ARBA00008861"/>
    </source>
</evidence>
<proteinExistence type="inferred from homology"/>
<dbReference type="InParanoid" id="G3PMF2"/>
<organism evidence="8 9">
    <name type="scientific">Gasterosteus aculeatus aculeatus</name>
    <name type="common">three-spined stickleback</name>
    <dbReference type="NCBI Taxonomy" id="481459"/>
    <lineage>
        <taxon>Eukaryota</taxon>
        <taxon>Metazoa</taxon>
        <taxon>Chordata</taxon>
        <taxon>Craniata</taxon>
        <taxon>Vertebrata</taxon>
        <taxon>Euteleostomi</taxon>
        <taxon>Actinopterygii</taxon>
        <taxon>Neopterygii</taxon>
        <taxon>Teleostei</taxon>
        <taxon>Neoteleostei</taxon>
        <taxon>Acanthomorphata</taxon>
        <taxon>Eupercaria</taxon>
        <taxon>Perciformes</taxon>
        <taxon>Cottioidei</taxon>
        <taxon>Gasterosteales</taxon>
        <taxon>Gasterosteidae</taxon>
        <taxon>Gasterosteus</taxon>
    </lineage>
</organism>
<dbReference type="Proteomes" id="UP000007635">
    <property type="component" value="Chromosome I"/>
</dbReference>
<reference evidence="8" key="3">
    <citation type="submission" date="2025-09" db="UniProtKB">
        <authorList>
            <consortium name="Ensembl"/>
        </authorList>
    </citation>
    <scope>IDENTIFICATION</scope>
</reference>
<dbReference type="Gene3D" id="3.10.490.10">
    <property type="entry name" value="Gamma-glutamyl cyclotransferase-like"/>
    <property type="match status" value="1"/>
</dbReference>
<feature type="active site" description="Proton acceptor" evidence="5">
    <location>
        <position position="84"/>
    </location>
</feature>
<comment type="similarity">
    <text evidence="2 6">Belongs to the gamma-glutamylcyclotransferase family.</text>
</comment>
<dbReference type="GO" id="GO:0061929">
    <property type="term" value="F:gamma-glutamylaminecyclotransferase activity"/>
    <property type="evidence" value="ECO:0007669"/>
    <property type="project" value="UniProtKB-UniRule"/>
</dbReference>
<dbReference type="EC" id="4.3.2.8" evidence="6"/>
<dbReference type="STRING" id="69293.ENSGACP00000018783"/>
<dbReference type="PANTHER" id="PTHR12510">
    <property type="entry name" value="TROPONIN C-AKIN-1 PROTEIN"/>
    <property type="match status" value="1"/>
</dbReference>
<sequence length="164" mass="18682">MLMTRIFVYGTLKKGQPNYHRLFESANGKAEFLASACTSQKYPLVIASEYNIPFLLNIPGQGHRVHGEIYKVDDKMLEFLDAFENVPSMYQRTPVKLEVEEWAGTTEGEDRPAAGSVTEALMYSTTTYQPGWPSLPHHESYDSNGDHELQYVTRSERDDEEKVV</sequence>
<dbReference type="InterPro" id="IPR013024">
    <property type="entry name" value="GGCT-like"/>
</dbReference>
<dbReference type="SUPFAM" id="SSF110857">
    <property type="entry name" value="Gamma-glutamyl cyclotransferase-like"/>
    <property type="match status" value="1"/>
</dbReference>
<dbReference type="Bgee" id="ENSGACG00000014225">
    <property type="expression patterns" value="Expressed in camera-type eye and 13 other cell types or tissues"/>
</dbReference>
<dbReference type="Ensembl" id="ENSGACT00000018821.2">
    <property type="protein sequence ID" value="ENSGACP00000018783.2"/>
    <property type="gene ID" value="ENSGACG00000014225.2"/>
</dbReference>
<protein>
    <recommendedName>
        <fullName evidence="6">Gamma-glutamylaminecyclotransferase</fullName>
        <ecNumber evidence="6">4.3.2.8</ecNumber>
    </recommendedName>
</protein>
<dbReference type="InterPro" id="IPR039126">
    <property type="entry name" value="GGACT"/>
</dbReference>
<dbReference type="GO" id="GO:0005829">
    <property type="term" value="C:cytosol"/>
    <property type="evidence" value="ECO:0007669"/>
    <property type="project" value="TreeGrafter"/>
</dbReference>
<dbReference type="InterPro" id="IPR009288">
    <property type="entry name" value="AIG2-like_dom"/>
</dbReference>
<keyword evidence="3 6" id="KW-0456">Lyase</keyword>
<keyword evidence="9" id="KW-1185">Reference proteome</keyword>
<reference evidence="8 9" key="1">
    <citation type="journal article" date="2021" name="G3 (Bethesda)">
        <title>Improved contiguity of the threespine stickleback genome using long-read sequencing.</title>
        <authorList>
            <person name="Nath S."/>
            <person name="Shaw D.E."/>
            <person name="White M.A."/>
        </authorList>
    </citation>
    <scope>NUCLEOTIDE SEQUENCE [LARGE SCALE GENOMIC DNA]</scope>
    <source>
        <strain evidence="8 9">Lake Benthic</strain>
    </source>
</reference>
<dbReference type="GO" id="GO:0042219">
    <property type="term" value="P:modified amino acid catabolic process"/>
    <property type="evidence" value="ECO:0007669"/>
    <property type="project" value="UniProtKB-UniRule"/>
</dbReference>
<feature type="domain" description="Gamma-glutamylcyclotransferase AIG2-like" evidence="7">
    <location>
        <begin position="6"/>
        <end position="106"/>
    </location>
</feature>
<evidence type="ECO:0000256" key="5">
    <source>
        <dbReference type="PIRSR" id="PIRSR639126-1"/>
    </source>
</evidence>
<evidence type="ECO:0000256" key="4">
    <source>
        <dbReference type="ARBA" id="ARBA00057733"/>
    </source>
</evidence>
<comment type="catalytic activity">
    <reaction evidence="1 6">
        <text>epsilon-(gamma-L-glutamyl)-L-lysine = 5-oxo-L-proline + L-lysine</text>
        <dbReference type="Rhea" id="RHEA:16961"/>
        <dbReference type="ChEBI" id="CHEBI:32551"/>
        <dbReference type="ChEBI" id="CHEBI:58402"/>
        <dbReference type="ChEBI" id="CHEBI:133752"/>
        <dbReference type="EC" id="4.3.2.8"/>
    </reaction>
</comment>
<evidence type="ECO:0000256" key="3">
    <source>
        <dbReference type="ARBA" id="ARBA00023239"/>
    </source>
</evidence>
<dbReference type="CDD" id="cd06661">
    <property type="entry name" value="GGCT_like"/>
    <property type="match status" value="1"/>
</dbReference>
<dbReference type="Pfam" id="PF06094">
    <property type="entry name" value="GGACT"/>
    <property type="match status" value="1"/>
</dbReference>
<evidence type="ECO:0000259" key="7">
    <source>
        <dbReference type="Pfam" id="PF06094"/>
    </source>
</evidence>
<evidence type="ECO:0000256" key="1">
    <source>
        <dbReference type="ARBA" id="ARBA00001684"/>
    </source>
</evidence>
<evidence type="ECO:0000313" key="8">
    <source>
        <dbReference type="Ensembl" id="ENSGACP00000018783.2"/>
    </source>
</evidence>
<dbReference type="InterPro" id="IPR036568">
    <property type="entry name" value="GGCT-like_sf"/>
</dbReference>
<dbReference type="OMA" id="FENIPTM"/>
<dbReference type="FunFam" id="3.10.490.10:FF:000008">
    <property type="entry name" value="Gamma-glutamylaminecyclotransferase A"/>
    <property type="match status" value="1"/>
</dbReference>
<dbReference type="eggNOG" id="KOG4450">
    <property type="taxonomic scope" value="Eukaryota"/>
</dbReference>
<dbReference type="FunCoup" id="G3PMF2">
    <property type="interactions" value="233"/>
</dbReference>
<evidence type="ECO:0000313" key="9">
    <source>
        <dbReference type="Proteomes" id="UP000007635"/>
    </source>
</evidence>
<dbReference type="PANTHER" id="PTHR12510:SF4">
    <property type="entry name" value="GAMMA-GLUTAMYLAMINECYCLOTRANSFERASE"/>
    <property type="match status" value="1"/>
</dbReference>
<dbReference type="GeneTree" id="ENSGT00390000010543"/>